<keyword evidence="2" id="KW-1185">Reference proteome</keyword>
<name>I1C7E4_RHIO9</name>
<dbReference type="VEuPathDB" id="FungiDB:RO3G_09084"/>
<sequence length="53" mass="6086">MTILNVYRLFWSIGLPVLTPNKQLNYRQDIPKGAADTAIKKRDWLMVGLVKKA</sequence>
<evidence type="ECO:0000313" key="1">
    <source>
        <dbReference type="EMBL" id="EIE84374.1"/>
    </source>
</evidence>
<gene>
    <name evidence="1" type="ORF">RO3G_09084</name>
</gene>
<accession>I1C7E4</accession>
<dbReference type="AlphaFoldDB" id="I1C7E4"/>
<dbReference type="RefSeq" id="XP_067519770.1">
    <property type="nucleotide sequence ID" value="XM_067663669.1"/>
</dbReference>
<dbReference type="GeneID" id="93616050"/>
<reference evidence="1 2" key="1">
    <citation type="journal article" date="2009" name="PLoS Genet.">
        <title>Genomic analysis of the basal lineage fungus Rhizopus oryzae reveals a whole-genome duplication.</title>
        <authorList>
            <person name="Ma L.-J."/>
            <person name="Ibrahim A.S."/>
            <person name="Skory C."/>
            <person name="Grabherr M.G."/>
            <person name="Burger G."/>
            <person name="Butler M."/>
            <person name="Elias M."/>
            <person name="Idnurm A."/>
            <person name="Lang B.F."/>
            <person name="Sone T."/>
            <person name="Abe A."/>
            <person name="Calvo S.E."/>
            <person name="Corrochano L.M."/>
            <person name="Engels R."/>
            <person name="Fu J."/>
            <person name="Hansberg W."/>
            <person name="Kim J.-M."/>
            <person name="Kodira C.D."/>
            <person name="Koehrsen M.J."/>
            <person name="Liu B."/>
            <person name="Miranda-Saavedra D."/>
            <person name="O'Leary S."/>
            <person name="Ortiz-Castellanos L."/>
            <person name="Poulter R."/>
            <person name="Rodriguez-Romero J."/>
            <person name="Ruiz-Herrera J."/>
            <person name="Shen Y.-Q."/>
            <person name="Zeng Q."/>
            <person name="Galagan J."/>
            <person name="Birren B.W."/>
            <person name="Cuomo C.A."/>
            <person name="Wickes B.L."/>
        </authorList>
    </citation>
    <scope>NUCLEOTIDE SEQUENCE [LARGE SCALE GENOMIC DNA]</scope>
    <source>
        <strain evidence="2">RA 99-880 / ATCC MYA-4621 / FGSC 9543 / NRRL 43880</strain>
    </source>
</reference>
<proteinExistence type="predicted"/>
<protein>
    <submittedName>
        <fullName evidence="1">Uncharacterized protein</fullName>
    </submittedName>
</protein>
<dbReference type="EMBL" id="CH476737">
    <property type="protein sequence ID" value="EIE84374.1"/>
    <property type="molecule type" value="Genomic_DNA"/>
</dbReference>
<organism evidence="1 2">
    <name type="scientific">Rhizopus delemar (strain RA 99-880 / ATCC MYA-4621 / FGSC 9543 / NRRL 43880)</name>
    <name type="common">Mucormycosis agent</name>
    <name type="synonym">Rhizopus arrhizus var. delemar</name>
    <dbReference type="NCBI Taxonomy" id="246409"/>
    <lineage>
        <taxon>Eukaryota</taxon>
        <taxon>Fungi</taxon>
        <taxon>Fungi incertae sedis</taxon>
        <taxon>Mucoromycota</taxon>
        <taxon>Mucoromycotina</taxon>
        <taxon>Mucoromycetes</taxon>
        <taxon>Mucorales</taxon>
        <taxon>Mucorineae</taxon>
        <taxon>Rhizopodaceae</taxon>
        <taxon>Rhizopus</taxon>
    </lineage>
</organism>
<evidence type="ECO:0000313" key="2">
    <source>
        <dbReference type="Proteomes" id="UP000009138"/>
    </source>
</evidence>
<dbReference type="Proteomes" id="UP000009138">
    <property type="component" value="Unassembled WGS sequence"/>
</dbReference>
<dbReference type="InParanoid" id="I1C7E4"/>